<organism evidence="1 2">
    <name type="scientific">Flavobacterium omnivorum</name>
    <dbReference type="NCBI Taxonomy" id="178355"/>
    <lineage>
        <taxon>Bacteria</taxon>
        <taxon>Pseudomonadati</taxon>
        <taxon>Bacteroidota</taxon>
        <taxon>Flavobacteriia</taxon>
        <taxon>Flavobacteriales</taxon>
        <taxon>Flavobacteriaceae</taxon>
        <taxon>Flavobacterium</taxon>
    </lineage>
</organism>
<dbReference type="STRING" id="178355.SAMN04488062_10234"/>
<name>A0A1G7WUH2_9FLAO</name>
<keyword evidence="2" id="KW-1185">Reference proteome</keyword>
<reference evidence="2" key="1">
    <citation type="submission" date="2016-10" db="EMBL/GenBank/DDBJ databases">
        <authorList>
            <person name="Varghese N."/>
            <person name="Submissions S."/>
        </authorList>
    </citation>
    <scope>NUCLEOTIDE SEQUENCE [LARGE SCALE GENOMIC DNA]</scope>
    <source>
        <strain evidence="2">CGMCC 1.2747</strain>
    </source>
</reference>
<dbReference type="EMBL" id="FNDB01000002">
    <property type="protein sequence ID" value="SDG75578.1"/>
    <property type="molecule type" value="Genomic_DNA"/>
</dbReference>
<dbReference type="AlphaFoldDB" id="A0A1G7WUH2"/>
<dbReference type="Proteomes" id="UP000199274">
    <property type="component" value="Unassembled WGS sequence"/>
</dbReference>
<evidence type="ECO:0000313" key="1">
    <source>
        <dbReference type="EMBL" id="SDG75578.1"/>
    </source>
</evidence>
<gene>
    <name evidence="1" type="ORF">SAMN04488062_10234</name>
</gene>
<accession>A0A1G7WUH2</accession>
<evidence type="ECO:0000313" key="2">
    <source>
        <dbReference type="Proteomes" id="UP000199274"/>
    </source>
</evidence>
<sequence>DMISLDSEMIRAVKGGIGPITGNNLVCTVNTACGKTVVAE</sequence>
<proteinExistence type="predicted"/>
<protein>
    <submittedName>
        <fullName evidence="1">Uncharacterized protein</fullName>
    </submittedName>
</protein>
<feature type="non-terminal residue" evidence="1">
    <location>
        <position position="1"/>
    </location>
</feature>